<dbReference type="AlphaFoldDB" id="A0A9D4N5F0"/>
<protein>
    <submittedName>
        <fullName evidence="1">Uncharacterized protein</fullName>
    </submittedName>
</protein>
<name>A0A9D4N5F0_DREPO</name>
<dbReference type="EMBL" id="JAIWYP010000001">
    <property type="protein sequence ID" value="KAH3890043.1"/>
    <property type="molecule type" value="Genomic_DNA"/>
</dbReference>
<reference evidence="1" key="2">
    <citation type="submission" date="2020-11" db="EMBL/GenBank/DDBJ databases">
        <authorList>
            <person name="McCartney M.A."/>
            <person name="Auch B."/>
            <person name="Kono T."/>
            <person name="Mallez S."/>
            <person name="Becker A."/>
            <person name="Gohl D.M."/>
            <person name="Silverstein K.A.T."/>
            <person name="Koren S."/>
            <person name="Bechman K.B."/>
            <person name="Herman A."/>
            <person name="Abrahante J.E."/>
            <person name="Garbe J."/>
        </authorList>
    </citation>
    <scope>NUCLEOTIDE SEQUENCE</scope>
    <source>
        <strain evidence="1">Duluth1</strain>
        <tissue evidence="1">Whole animal</tissue>
    </source>
</reference>
<dbReference type="Proteomes" id="UP000828390">
    <property type="component" value="Unassembled WGS sequence"/>
</dbReference>
<gene>
    <name evidence="1" type="ORF">DPMN_014111</name>
</gene>
<organism evidence="1 2">
    <name type="scientific">Dreissena polymorpha</name>
    <name type="common">Zebra mussel</name>
    <name type="synonym">Mytilus polymorpha</name>
    <dbReference type="NCBI Taxonomy" id="45954"/>
    <lineage>
        <taxon>Eukaryota</taxon>
        <taxon>Metazoa</taxon>
        <taxon>Spiralia</taxon>
        <taxon>Lophotrochozoa</taxon>
        <taxon>Mollusca</taxon>
        <taxon>Bivalvia</taxon>
        <taxon>Autobranchia</taxon>
        <taxon>Heteroconchia</taxon>
        <taxon>Euheterodonta</taxon>
        <taxon>Imparidentia</taxon>
        <taxon>Neoheterodontei</taxon>
        <taxon>Myida</taxon>
        <taxon>Dreissenoidea</taxon>
        <taxon>Dreissenidae</taxon>
        <taxon>Dreissena</taxon>
    </lineage>
</organism>
<evidence type="ECO:0000313" key="2">
    <source>
        <dbReference type="Proteomes" id="UP000828390"/>
    </source>
</evidence>
<accession>A0A9D4N5F0</accession>
<proteinExistence type="predicted"/>
<evidence type="ECO:0000313" key="1">
    <source>
        <dbReference type="EMBL" id="KAH3890043.1"/>
    </source>
</evidence>
<reference evidence="1" key="1">
    <citation type="journal article" date="2019" name="bioRxiv">
        <title>The Genome of the Zebra Mussel, Dreissena polymorpha: A Resource for Invasive Species Research.</title>
        <authorList>
            <person name="McCartney M.A."/>
            <person name="Auch B."/>
            <person name="Kono T."/>
            <person name="Mallez S."/>
            <person name="Zhang Y."/>
            <person name="Obille A."/>
            <person name="Becker A."/>
            <person name="Abrahante J.E."/>
            <person name="Garbe J."/>
            <person name="Badalamenti J.P."/>
            <person name="Herman A."/>
            <person name="Mangelson H."/>
            <person name="Liachko I."/>
            <person name="Sullivan S."/>
            <person name="Sone E.D."/>
            <person name="Koren S."/>
            <person name="Silverstein K.A.T."/>
            <person name="Beckman K.B."/>
            <person name="Gohl D.M."/>
        </authorList>
    </citation>
    <scope>NUCLEOTIDE SEQUENCE</scope>
    <source>
        <strain evidence="1">Duluth1</strain>
        <tissue evidence="1">Whole animal</tissue>
    </source>
</reference>
<sequence length="114" mass="12944">MYQHEAFLYNKTGVYILQVYPNDKVFVGIPNHLDRSSSKRNCESFGWKLASAKSSSLLDRTKSLMQNNVSGSGQRRKSAAYGVGCLVLQCRHFRWRMTGIGHIASNTPCFIRVR</sequence>
<comment type="caution">
    <text evidence="1">The sequence shown here is derived from an EMBL/GenBank/DDBJ whole genome shotgun (WGS) entry which is preliminary data.</text>
</comment>
<keyword evidence="2" id="KW-1185">Reference proteome</keyword>